<feature type="domain" description="DNA2/NAM7 helicase helicase" evidence="20">
    <location>
        <begin position="264"/>
        <end position="330"/>
    </location>
</feature>
<keyword evidence="13 19" id="KW-0411">Iron-sulfur</keyword>
<evidence type="ECO:0000256" key="9">
    <source>
        <dbReference type="ARBA" id="ARBA00022801"/>
    </source>
</evidence>
<comment type="function">
    <text evidence="19">Key enzyme involved in DNA replication and DNA repair. Involved in Okazaki fragments processing by cleaving long flaps that escape FEN1: flaps that are longer than 27 nucleotides are coated by replication protein A complex (RPA), leading to recruit DNA2 which cleaves the flap until it is too short to bind RPA and becomes a substrate for FEN1. Also involved in 5'-end resection of DNA during double-strand break (DSB) repair by mediating the cleavage of 5'-ssDNA.</text>
</comment>
<keyword evidence="16 19" id="KW-0539">Nucleus</keyword>
<keyword evidence="5 19" id="KW-0540">Nuclease</keyword>
<keyword evidence="7 19" id="KW-0547">Nucleotide-binding</keyword>
<dbReference type="InterPro" id="IPR045055">
    <property type="entry name" value="DNA2/NAM7-like"/>
</dbReference>
<dbReference type="PANTHER" id="PTHR10887:SF433">
    <property type="entry name" value="DNA REPLICATION ATP-DEPENDENT HELICASE_NUCLEASE DNA2"/>
    <property type="match status" value="1"/>
</dbReference>
<dbReference type="SUPFAM" id="SSF52540">
    <property type="entry name" value="P-loop containing nucleoside triphosphate hydrolases"/>
    <property type="match status" value="1"/>
</dbReference>
<keyword evidence="4 19" id="KW-0235">DNA replication</keyword>
<reference evidence="23" key="2">
    <citation type="submission" date="2025-08" db="UniProtKB">
        <authorList>
            <consortium name="RefSeq"/>
        </authorList>
    </citation>
    <scope>IDENTIFICATION</scope>
    <source>
        <tissue evidence="23">Blood</tissue>
    </source>
</reference>
<dbReference type="PANTHER" id="PTHR10887">
    <property type="entry name" value="DNA2/NAM7 HELICASE FAMILY"/>
    <property type="match status" value="1"/>
</dbReference>
<evidence type="ECO:0000256" key="15">
    <source>
        <dbReference type="ARBA" id="ARBA00023204"/>
    </source>
</evidence>
<feature type="domain" description="DNA2/NAM7 helicase helicase" evidence="20">
    <location>
        <begin position="162"/>
        <end position="253"/>
    </location>
</feature>
<dbReference type="GO" id="GO:0017108">
    <property type="term" value="F:5'-flap endonuclease activity"/>
    <property type="evidence" value="ECO:0007669"/>
    <property type="project" value="UniProtKB-UniRule"/>
</dbReference>
<sequence length="339" mass="37600">MSLLSLREKNVGCVGNMVLAGRMTALSGGVYVHHFKRRQGEHVLIILLVGDREVISDQDSRFIGIAAGYVTEITNTGVTCSLDKNLSKNSSDMVFRLGQDEGTGGLSTHLGNLSMLMENSPNSERLRQLIVEFKPPQFIDSLSSVLPREAKDTVANILKGRNKPQKQAMKKVLLSRDYTLIVGMAGTGKTTTICSSERILHACGFSVLLTSYTHSAVDNILLKLKKFKVGFLRLGRAQKVHCDILPFTEEQNRTKGINTLEQLEDLYNQELVVATTCMGVKHPIFSRRRFDFCIVDEASQISQPVCLGPLFYAQRFVLVGDHQQLPPIVQNAEASWESC</sequence>
<evidence type="ECO:0000256" key="6">
    <source>
        <dbReference type="ARBA" id="ARBA00022723"/>
    </source>
</evidence>
<evidence type="ECO:0000256" key="4">
    <source>
        <dbReference type="ARBA" id="ARBA00022705"/>
    </source>
</evidence>
<comment type="subcellular location">
    <subcellularLocation>
        <location evidence="19">Nucleus</location>
    </subcellularLocation>
    <subcellularLocation>
        <location evidence="19">Mitochondrion</location>
    </subcellularLocation>
</comment>
<dbReference type="GO" id="GO:0051539">
    <property type="term" value="F:4 iron, 4 sulfur cluster binding"/>
    <property type="evidence" value="ECO:0007669"/>
    <property type="project" value="UniProtKB-UniRule"/>
</dbReference>
<evidence type="ECO:0000256" key="13">
    <source>
        <dbReference type="ARBA" id="ARBA00023014"/>
    </source>
</evidence>
<dbReference type="CDD" id="cd18041">
    <property type="entry name" value="DEXXQc_DNA2"/>
    <property type="match status" value="1"/>
</dbReference>
<evidence type="ECO:0000256" key="1">
    <source>
        <dbReference type="ARBA" id="ARBA00001966"/>
    </source>
</evidence>
<dbReference type="GeneID" id="108261390"/>
<evidence type="ECO:0000256" key="12">
    <source>
        <dbReference type="ARBA" id="ARBA00023004"/>
    </source>
</evidence>
<keyword evidence="6 19" id="KW-0479">Metal-binding</keyword>
<dbReference type="InterPro" id="IPR026851">
    <property type="entry name" value="Dna2/JHS1_DEXXQ-box"/>
</dbReference>
<evidence type="ECO:0000256" key="5">
    <source>
        <dbReference type="ARBA" id="ARBA00022722"/>
    </source>
</evidence>
<comment type="catalytic activity">
    <reaction evidence="18 19">
        <text>ATP + H2O = ADP + phosphate + H(+)</text>
        <dbReference type="Rhea" id="RHEA:13065"/>
        <dbReference type="ChEBI" id="CHEBI:15377"/>
        <dbReference type="ChEBI" id="CHEBI:15378"/>
        <dbReference type="ChEBI" id="CHEBI:30616"/>
        <dbReference type="ChEBI" id="CHEBI:43474"/>
        <dbReference type="ChEBI" id="CHEBI:456216"/>
        <dbReference type="EC" id="3.6.4.12"/>
    </reaction>
</comment>
<dbReference type="Gene3D" id="3.40.50.300">
    <property type="entry name" value="P-loop containing nucleotide triphosphate hydrolases"/>
    <property type="match status" value="1"/>
</dbReference>
<keyword evidence="15 19" id="KW-0234">DNA repair</keyword>
<evidence type="ECO:0000256" key="7">
    <source>
        <dbReference type="ARBA" id="ARBA00022741"/>
    </source>
</evidence>
<keyword evidence="12 19" id="KW-0408">Iron</keyword>
<dbReference type="OrthoDB" id="306218at2759"/>
<dbReference type="InterPro" id="IPR041677">
    <property type="entry name" value="DNA2/NAM7_AAA_11"/>
</dbReference>
<keyword evidence="19" id="KW-0496">Mitochondrion</keyword>
<proteinExistence type="inferred from homology"/>
<dbReference type="FunFam" id="3.40.50.300:FF:000915">
    <property type="entry name" value="DNA replication ATP-dependent helicase/nuclease DNA2"/>
    <property type="match status" value="1"/>
</dbReference>
<keyword evidence="9 19" id="KW-0378">Hydrolase</keyword>
<evidence type="ECO:0000259" key="20">
    <source>
        <dbReference type="Pfam" id="PF13086"/>
    </source>
</evidence>
<dbReference type="Pfam" id="PF21123">
    <property type="entry name" value="Dna2_Rift"/>
    <property type="match status" value="1"/>
</dbReference>
<evidence type="ECO:0000256" key="14">
    <source>
        <dbReference type="ARBA" id="ARBA00023125"/>
    </source>
</evidence>
<feature type="domain" description="DNA2 rift barrel" evidence="21">
    <location>
        <begin position="7"/>
        <end position="101"/>
    </location>
</feature>
<evidence type="ECO:0000256" key="16">
    <source>
        <dbReference type="ARBA" id="ARBA00023242"/>
    </source>
</evidence>
<dbReference type="EC" id="3.1.-.-" evidence="19"/>
<dbReference type="GO" id="GO:0046872">
    <property type="term" value="F:metal ion binding"/>
    <property type="evidence" value="ECO:0007669"/>
    <property type="project" value="UniProtKB-UniRule"/>
</dbReference>
<evidence type="ECO:0000256" key="10">
    <source>
        <dbReference type="ARBA" id="ARBA00022806"/>
    </source>
</evidence>
<evidence type="ECO:0000256" key="3">
    <source>
        <dbReference type="ARBA" id="ARBA00022485"/>
    </source>
</evidence>
<dbReference type="AlphaFoldDB" id="A0A9F7RGJ3"/>
<comment type="similarity">
    <text evidence="2 19">Belongs to the DNA2/NAM7 helicase family.</text>
</comment>
<evidence type="ECO:0000313" key="23">
    <source>
        <dbReference type="RefSeq" id="XP_053535032.1"/>
    </source>
</evidence>
<dbReference type="GO" id="GO:0033567">
    <property type="term" value="P:DNA replication, Okazaki fragment processing"/>
    <property type="evidence" value="ECO:0007669"/>
    <property type="project" value="UniProtKB-UniRule"/>
</dbReference>
<gene>
    <name evidence="23" type="primary">LOC108261390</name>
</gene>
<evidence type="ECO:0000256" key="17">
    <source>
        <dbReference type="ARBA" id="ARBA00023268"/>
    </source>
</evidence>
<dbReference type="InterPro" id="IPR027417">
    <property type="entry name" value="P-loop_NTPase"/>
</dbReference>
<dbReference type="GO" id="GO:0005739">
    <property type="term" value="C:mitochondrion"/>
    <property type="evidence" value="ECO:0007669"/>
    <property type="project" value="UniProtKB-SubCell"/>
</dbReference>
<name>A0A9F7RGJ3_ICTPU</name>
<dbReference type="GO" id="GO:0017116">
    <property type="term" value="F:single-stranded DNA helicase activity"/>
    <property type="evidence" value="ECO:0007669"/>
    <property type="project" value="UniProtKB-UniRule"/>
</dbReference>
<keyword evidence="22" id="KW-1185">Reference proteome</keyword>
<keyword evidence="17 19" id="KW-0511">Multifunctional enzyme</keyword>
<dbReference type="GO" id="GO:0003677">
    <property type="term" value="F:DNA binding"/>
    <property type="evidence" value="ECO:0007669"/>
    <property type="project" value="UniProtKB-UniRule"/>
</dbReference>
<evidence type="ECO:0000256" key="18">
    <source>
        <dbReference type="ARBA" id="ARBA00047995"/>
    </source>
</evidence>
<dbReference type="FunFam" id="3.40.50.300:FF:000721">
    <property type="entry name" value="DNA replication ATP-dependent helicase/nuclease DNA2"/>
    <property type="match status" value="1"/>
</dbReference>
<keyword evidence="3 19" id="KW-0004">4Fe-4S</keyword>
<keyword evidence="11 19" id="KW-0067">ATP-binding</keyword>
<evidence type="ECO:0000256" key="19">
    <source>
        <dbReference type="RuleBase" id="RU367041"/>
    </source>
</evidence>
<dbReference type="InterPro" id="IPR048459">
    <property type="entry name" value="DNA2_Rift"/>
</dbReference>
<reference evidence="22" key="1">
    <citation type="journal article" date="2016" name="Nat. Commun.">
        <title>The channel catfish genome sequence provides insights into the evolution of scale formation in teleosts.</title>
        <authorList>
            <person name="Liu Z."/>
            <person name="Liu S."/>
            <person name="Yao J."/>
            <person name="Bao L."/>
            <person name="Zhang J."/>
            <person name="Li Y."/>
            <person name="Jiang C."/>
            <person name="Sun L."/>
            <person name="Wang R."/>
            <person name="Zhang Y."/>
            <person name="Zhou T."/>
            <person name="Zeng Q."/>
            <person name="Fu Q."/>
            <person name="Gao S."/>
            <person name="Li N."/>
            <person name="Koren S."/>
            <person name="Jiang Y."/>
            <person name="Zimin A."/>
            <person name="Xu P."/>
            <person name="Phillippy A.M."/>
            <person name="Geng X."/>
            <person name="Song L."/>
            <person name="Sun F."/>
            <person name="Li C."/>
            <person name="Wang X."/>
            <person name="Chen A."/>
            <person name="Jin Y."/>
            <person name="Yuan Z."/>
            <person name="Yang Y."/>
            <person name="Tan S."/>
            <person name="Peatman E."/>
            <person name="Lu J."/>
            <person name="Qin Z."/>
            <person name="Dunham R."/>
            <person name="Li Z."/>
            <person name="Sonstegard T."/>
            <person name="Feng J."/>
            <person name="Danzmann R.G."/>
            <person name="Schroeder S."/>
            <person name="Scheffler B."/>
            <person name="Duke M.V."/>
            <person name="Ballard L."/>
            <person name="Kucuktas H."/>
            <person name="Kaltenboeck L."/>
            <person name="Liu H."/>
            <person name="Armbruster J."/>
            <person name="Xie Y."/>
            <person name="Kirby M.L."/>
            <person name="Tian Y."/>
            <person name="Flanagan M.E."/>
            <person name="Mu W."/>
            <person name="Waldbieser G.C."/>
        </authorList>
    </citation>
    <scope>NUCLEOTIDE SEQUENCE [LARGE SCALE GENOMIC DNA]</scope>
    <source>
        <strain evidence="22">SDA103</strain>
    </source>
</reference>
<dbReference type="Proteomes" id="UP000221080">
    <property type="component" value="Chromosome 3"/>
</dbReference>
<keyword evidence="14 19" id="KW-0238">DNA-binding</keyword>
<dbReference type="GO" id="GO:0006281">
    <property type="term" value="P:DNA repair"/>
    <property type="evidence" value="ECO:0007669"/>
    <property type="project" value="UniProtKB-KW"/>
</dbReference>
<evidence type="ECO:0000256" key="11">
    <source>
        <dbReference type="ARBA" id="ARBA00022840"/>
    </source>
</evidence>
<dbReference type="Pfam" id="PF13086">
    <property type="entry name" value="AAA_11"/>
    <property type="match status" value="2"/>
</dbReference>
<dbReference type="RefSeq" id="XP_053535032.1">
    <property type="nucleotide sequence ID" value="XM_053679057.1"/>
</dbReference>
<comment type="cofactor">
    <cofactor evidence="1">
        <name>[4Fe-4S] cluster</name>
        <dbReference type="ChEBI" id="CHEBI:49883"/>
    </cofactor>
</comment>
<protein>
    <recommendedName>
        <fullName evidence="19">DNA replication ATP-dependent helicase/nuclease</fullName>
        <ecNumber evidence="19">3.1.-.-</ecNumber>
        <ecNumber evidence="19">3.6.4.12</ecNumber>
    </recommendedName>
</protein>
<dbReference type="GO" id="GO:0005634">
    <property type="term" value="C:nucleus"/>
    <property type="evidence" value="ECO:0007669"/>
    <property type="project" value="UniProtKB-SubCell"/>
</dbReference>
<keyword evidence="8 19" id="KW-0227">DNA damage</keyword>
<dbReference type="KEGG" id="ipu:108261390"/>
<dbReference type="GO" id="GO:0005524">
    <property type="term" value="F:ATP binding"/>
    <property type="evidence" value="ECO:0007669"/>
    <property type="project" value="UniProtKB-UniRule"/>
</dbReference>
<dbReference type="GO" id="GO:0071932">
    <property type="term" value="P:replication fork reversal"/>
    <property type="evidence" value="ECO:0007669"/>
    <property type="project" value="TreeGrafter"/>
</dbReference>
<organism evidence="22 23">
    <name type="scientific">Ictalurus punctatus</name>
    <name type="common">Channel catfish</name>
    <name type="synonym">Silurus punctatus</name>
    <dbReference type="NCBI Taxonomy" id="7998"/>
    <lineage>
        <taxon>Eukaryota</taxon>
        <taxon>Metazoa</taxon>
        <taxon>Chordata</taxon>
        <taxon>Craniata</taxon>
        <taxon>Vertebrata</taxon>
        <taxon>Euteleostomi</taxon>
        <taxon>Actinopterygii</taxon>
        <taxon>Neopterygii</taxon>
        <taxon>Teleostei</taxon>
        <taxon>Ostariophysi</taxon>
        <taxon>Siluriformes</taxon>
        <taxon>Ictaluridae</taxon>
        <taxon>Ictalurus</taxon>
    </lineage>
</organism>
<evidence type="ECO:0000259" key="21">
    <source>
        <dbReference type="Pfam" id="PF21123"/>
    </source>
</evidence>
<evidence type="ECO:0000313" key="22">
    <source>
        <dbReference type="Proteomes" id="UP000221080"/>
    </source>
</evidence>
<dbReference type="EC" id="3.6.4.12" evidence="19"/>
<keyword evidence="10 19" id="KW-0347">Helicase</keyword>
<evidence type="ECO:0000256" key="8">
    <source>
        <dbReference type="ARBA" id="ARBA00022763"/>
    </source>
</evidence>
<accession>A0A9F7RGJ3</accession>
<evidence type="ECO:0000256" key="2">
    <source>
        <dbReference type="ARBA" id="ARBA00007913"/>
    </source>
</evidence>